<evidence type="ECO:0000256" key="2">
    <source>
        <dbReference type="ARBA" id="ARBA00022692"/>
    </source>
</evidence>
<feature type="domain" description="EXPERA" evidence="9">
    <location>
        <begin position="227"/>
        <end position="361"/>
    </location>
</feature>
<accession>A0A401T1W5</accession>
<dbReference type="STRING" id="137246.A0A401T1W5"/>
<evidence type="ECO:0000256" key="1">
    <source>
        <dbReference type="ARBA" id="ARBA00004127"/>
    </source>
</evidence>
<feature type="transmembrane region" description="Helical" evidence="8">
    <location>
        <begin position="74"/>
        <end position="93"/>
    </location>
</feature>
<feature type="transmembrane region" description="Helical" evidence="8">
    <location>
        <begin position="229"/>
        <end position="250"/>
    </location>
</feature>
<dbReference type="Pfam" id="PF05241">
    <property type="entry name" value="EBP"/>
    <property type="match status" value="1"/>
</dbReference>
<evidence type="ECO:0000256" key="8">
    <source>
        <dbReference type="SAM" id="Phobius"/>
    </source>
</evidence>
<dbReference type="GO" id="GO:0055088">
    <property type="term" value="P:lipid homeostasis"/>
    <property type="evidence" value="ECO:0007669"/>
    <property type="project" value="TreeGrafter"/>
</dbReference>
<keyword evidence="4 7" id="KW-1133">Transmembrane helix</keyword>
<keyword evidence="5 7" id="KW-0472">Membrane</keyword>
<dbReference type="InterPro" id="IPR047195">
    <property type="entry name" value="TM6SF1-like"/>
</dbReference>
<dbReference type="InterPro" id="IPR059044">
    <property type="entry name" value="TM_Tm6sf1/2"/>
</dbReference>
<feature type="transmembrane region" description="Helical" evidence="8">
    <location>
        <begin position="113"/>
        <end position="138"/>
    </location>
</feature>
<comment type="similarity">
    <text evidence="6">Belongs to the TM6SF family.</text>
</comment>
<dbReference type="Pfam" id="PF26083">
    <property type="entry name" value="TM_Tm6sf2"/>
    <property type="match status" value="1"/>
</dbReference>
<dbReference type="PROSITE" id="PS51751">
    <property type="entry name" value="EXPERA"/>
    <property type="match status" value="2"/>
</dbReference>
<evidence type="ECO:0000256" key="7">
    <source>
        <dbReference type="PROSITE-ProRule" id="PRU01087"/>
    </source>
</evidence>
<comment type="subcellular location">
    <subcellularLocation>
        <location evidence="1">Endomembrane system</location>
        <topology evidence="1">Multi-pass membrane protein</topology>
    </subcellularLocation>
</comment>
<proteinExistence type="inferred from homology"/>
<feature type="transmembrane region" description="Helical" evidence="8">
    <location>
        <begin position="348"/>
        <end position="372"/>
    </location>
</feature>
<dbReference type="CDD" id="cd21106">
    <property type="entry name" value="TM6SF1-like"/>
    <property type="match status" value="1"/>
</dbReference>
<organism evidence="10 11">
    <name type="scientific">Chiloscyllium punctatum</name>
    <name type="common">Brownbanded bambooshark</name>
    <name type="synonym">Hemiscyllium punctatum</name>
    <dbReference type="NCBI Taxonomy" id="137246"/>
    <lineage>
        <taxon>Eukaryota</taxon>
        <taxon>Metazoa</taxon>
        <taxon>Chordata</taxon>
        <taxon>Craniata</taxon>
        <taxon>Vertebrata</taxon>
        <taxon>Chondrichthyes</taxon>
        <taxon>Elasmobranchii</taxon>
        <taxon>Galeomorphii</taxon>
        <taxon>Galeoidea</taxon>
        <taxon>Orectolobiformes</taxon>
        <taxon>Hemiscylliidae</taxon>
        <taxon>Chiloscyllium</taxon>
    </lineage>
</organism>
<feature type="transmembrane region" description="Helical" evidence="8">
    <location>
        <begin position="34"/>
        <end position="54"/>
    </location>
</feature>
<dbReference type="GO" id="GO:0019216">
    <property type="term" value="P:regulation of lipid metabolic process"/>
    <property type="evidence" value="ECO:0007669"/>
    <property type="project" value="TreeGrafter"/>
</dbReference>
<gene>
    <name evidence="10" type="ORF">chiPu_0015138</name>
</gene>
<dbReference type="EMBL" id="BEZZ01000860">
    <property type="protein sequence ID" value="GCC36643.1"/>
    <property type="molecule type" value="Genomic_DNA"/>
</dbReference>
<feature type="transmembrane region" description="Helical" evidence="8">
    <location>
        <begin position="310"/>
        <end position="328"/>
    </location>
</feature>
<protein>
    <recommendedName>
        <fullName evidence="9">EXPERA domain-containing protein</fullName>
    </recommendedName>
</protein>
<evidence type="ECO:0000256" key="3">
    <source>
        <dbReference type="ARBA" id="ARBA00022737"/>
    </source>
</evidence>
<keyword evidence="3" id="KW-0677">Repeat</keyword>
<keyword evidence="11" id="KW-1185">Reference proteome</keyword>
<feature type="transmembrane region" description="Helical" evidence="8">
    <location>
        <begin position="150"/>
        <end position="172"/>
    </location>
</feature>
<evidence type="ECO:0000256" key="6">
    <source>
        <dbReference type="ARBA" id="ARBA00034760"/>
    </source>
</evidence>
<dbReference type="PANTHER" id="PTHR14568:SF9">
    <property type="entry name" value="TRANSMEMBRANE 6 SUPERFAMILY MEMBER 2"/>
    <property type="match status" value="1"/>
</dbReference>
<sequence>MRVSAGVTAFLLSLTAIPVSFLLNSLSAMDSPMTVFYAGVGVLLGLLLVLYLLVIGRTPTDPLFYGKRLSQCPISFAFTVFSFTSVIDLIISLEQDGYIKGFMGFYLKEGEPYLRSAYGILICYWDGTVHYALYLLMITAISLSWSYRCVGLYWLGSILMSLVTFLVGTVLGKYGTEIRPAFLLNFPYVLIPIWAGKKIYGIPRALPKVTADQVATEQGKWLYRRPLDVCFVIYLLFAAAYTVFRGFIALECPFDTCVRYAYDQEPYLLDPVMYPKIQMLVNMFYLVPFFGLALYGLLEPGCEWMPDLTVVFAGAIAQAQFSHIGASLHTRTSLIYRVPQNEISSFLYTNILFAVGAQLLAFRCITFSSFFLREIPRNINELEKKIN</sequence>
<keyword evidence="2 7" id="KW-0812">Transmembrane</keyword>
<dbReference type="OMA" id="VQMLMYM"/>
<evidence type="ECO:0000256" key="4">
    <source>
        <dbReference type="ARBA" id="ARBA00022989"/>
    </source>
</evidence>
<feature type="transmembrane region" description="Helical" evidence="8">
    <location>
        <begin position="277"/>
        <end position="298"/>
    </location>
</feature>
<dbReference type="GO" id="GO:0005789">
    <property type="term" value="C:endoplasmic reticulum membrane"/>
    <property type="evidence" value="ECO:0007669"/>
    <property type="project" value="TreeGrafter"/>
</dbReference>
<name>A0A401T1W5_CHIPU</name>
<dbReference type="OrthoDB" id="8181520at2759"/>
<reference evidence="10 11" key="1">
    <citation type="journal article" date="2018" name="Nat. Ecol. Evol.">
        <title>Shark genomes provide insights into elasmobranch evolution and the origin of vertebrates.</title>
        <authorList>
            <person name="Hara Y"/>
            <person name="Yamaguchi K"/>
            <person name="Onimaru K"/>
            <person name="Kadota M"/>
            <person name="Koyanagi M"/>
            <person name="Keeley SD"/>
            <person name="Tatsumi K"/>
            <person name="Tanaka K"/>
            <person name="Motone F"/>
            <person name="Kageyama Y"/>
            <person name="Nozu R"/>
            <person name="Adachi N"/>
            <person name="Nishimura O"/>
            <person name="Nakagawa R"/>
            <person name="Tanegashima C"/>
            <person name="Kiyatake I"/>
            <person name="Matsumoto R"/>
            <person name="Murakumo K"/>
            <person name="Nishida K"/>
            <person name="Terakita A"/>
            <person name="Kuratani S"/>
            <person name="Sato K"/>
            <person name="Hyodo S Kuraku.S."/>
        </authorList>
    </citation>
    <scope>NUCLEOTIDE SEQUENCE [LARGE SCALE GENOMIC DNA]</scope>
</reference>
<comment type="caution">
    <text evidence="10">The sequence shown here is derived from an EMBL/GenBank/DDBJ whole genome shotgun (WGS) entry which is preliminary data.</text>
</comment>
<dbReference type="Proteomes" id="UP000287033">
    <property type="component" value="Unassembled WGS sequence"/>
</dbReference>
<evidence type="ECO:0000259" key="9">
    <source>
        <dbReference type="PROSITE" id="PS51751"/>
    </source>
</evidence>
<evidence type="ECO:0000313" key="11">
    <source>
        <dbReference type="Proteomes" id="UP000287033"/>
    </source>
</evidence>
<dbReference type="AlphaFoldDB" id="A0A401T1W5"/>
<dbReference type="GO" id="GO:0033116">
    <property type="term" value="C:endoplasmic reticulum-Golgi intermediate compartment membrane"/>
    <property type="evidence" value="ECO:0007669"/>
    <property type="project" value="TreeGrafter"/>
</dbReference>
<evidence type="ECO:0000256" key="5">
    <source>
        <dbReference type="ARBA" id="ARBA00023136"/>
    </source>
</evidence>
<feature type="domain" description="EXPERA" evidence="9">
    <location>
        <begin position="71"/>
        <end position="196"/>
    </location>
</feature>
<evidence type="ECO:0000313" key="10">
    <source>
        <dbReference type="EMBL" id="GCC36643.1"/>
    </source>
</evidence>
<dbReference type="InterPro" id="IPR033118">
    <property type="entry name" value="EXPERA"/>
</dbReference>
<dbReference type="PANTHER" id="PTHR14568">
    <property type="entry name" value="TRANSMEMBRANE SUPERFAMILY 6 MEMBER 1/2"/>
    <property type="match status" value="1"/>
</dbReference>